<dbReference type="Proteomes" id="UP000233551">
    <property type="component" value="Unassembled WGS sequence"/>
</dbReference>
<gene>
    <name evidence="3" type="ORF">CRG98_043688</name>
</gene>
<organism evidence="3 4">
    <name type="scientific">Punica granatum</name>
    <name type="common">Pomegranate</name>
    <dbReference type="NCBI Taxonomy" id="22663"/>
    <lineage>
        <taxon>Eukaryota</taxon>
        <taxon>Viridiplantae</taxon>
        <taxon>Streptophyta</taxon>
        <taxon>Embryophyta</taxon>
        <taxon>Tracheophyta</taxon>
        <taxon>Spermatophyta</taxon>
        <taxon>Magnoliopsida</taxon>
        <taxon>eudicotyledons</taxon>
        <taxon>Gunneridae</taxon>
        <taxon>Pentapetalae</taxon>
        <taxon>rosids</taxon>
        <taxon>malvids</taxon>
        <taxon>Myrtales</taxon>
        <taxon>Lythraceae</taxon>
        <taxon>Punica</taxon>
    </lineage>
</organism>
<dbReference type="InterPro" id="IPR011990">
    <property type="entry name" value="TPR-like_helical_dom_sf"/>
</dbReference>
<name>A0A2I0HW53_PUNGR</name>
<keyword evidence="1" id="KW-0677">Repeat</keyword>
<evidence type="ECO:0000313" key="4">
    <source>
        <dbReference type="Proteomes" id="UP000233551"/>
    </source>
</evidence>
<dbReference type="Gene3D" id="1.25.40.10">
    <property type="entry name" value="Tetratricopeptide repeat domain"/>
    <property type="match status" value="1"/>
</dbReference>
<keyword evidence="4" id="KW-1185">Reference proteome</keyword>
<evidence type="ECO:0000256" key="2">
    <source>
        <dbReference type="PROSITE-ProRule" id="PRU00708"/>
    </source>
</evidence>
<dbReference type="AlphaFoldDB" id="A0A2I0HW53"/>
<protein>
    <submittedName>
        <fullName evidence="3">Uncharacterized protein</fullName>
    </submittedName>
</protein>
<evidence type="ECO:0000313" key="3">
    <source>
        <dbReference type="EMBL" id="PKI35934.1"/>
    </source>
</evidence>
<dbReference type="InterPro" id="IPR002885">
    <property type="entry name" value="PPR_rpt"/>
</dbReference>
<comment type="caution">
    <text evidence="3">The sequence shown here is derived from an EMBL/GenBank/DDBJ whole genome shotgun (WGS) entry which is preliminary data.</text>
</comment>
<dbReference type="PROSITE" id="PS51375">
    <property type="entry name" value="PPR"/>
    <property type="match status" value="1"/>
</dbReference>
<evidence type="ECO:0000256" key="1">
    <source>
        <dbReference type="ARBA" id="ARBA00022737"/>
    </source>
</evidence>
<feature type="repeat" description="PPR" evidence="2">
    <location>
        <begin position="41"/>
        <end position="75"/>
    </location>
</feature>
<dbReference type="STRING" id="22663.A0A2I0HW53"/>
<accession>A0A2I0HW53</accession>
<proteinExistence type="predicted"/>
<dbReference type="EMBL" id="PGOL01005125">
    <property type="protein sequence ID" value="PKI35934.1"/>
    <property type="molecule type" value="Genomic_DNA"/>
</dbReference>
<reference evidence="3 4" key="1">
    <citation type="submission" date="2017-11" db="EMBL/GenBank/DDBJ databases">
        <title>De-novo sequencing of pomegranate (Punica granatum L.) genome.</title>
        <authorList>
            <person name="Akparov Z."/>
            <person name="Amiraslanov A."/>
            <person name="Hajiyeva S."/>
            <person name="Abbasov M."/>
            <person name="Kaur K."/>
            <person name="Hamwieh A."/>
            <person name="Solovyev V."/>
            <person name="Salamov A."/>
            <person name="Braich B."/>
            <person name="Kosarev P."/>
            <person name="Mahmoud A."/>
            <person name="Hajiyev E."/>
            <person name="Babayeva S."/>
            <person name="Izzatullayeva V."/>
            <person name="Mammadov A."/>
            <person name="Mammadov A."/>
            <person name="Sharifova S."/>
            <person name="Ojaghi J."/>
            <person name="Eynullazada K."/>
            <person name="Bayramov B."/>
            <person name="Abdulazimova A."/>
            <person name="Shahmuradov I."/>
        </authorList>
    </citation>
    <scope>NUCLEOTIDE SEQUENCE [LARGE SCALE GENOMIC DNA]</scope>
    <source>
        <strain evidence="4">cv. AG2017</strain>
        <tissue evidence="3">Leaf</tissue>
    </source>
</reference>
<sequence length="104" mass="11547">MALQIGRGKDALVALNQMKLDEIKPDIACYTSILGGVIKPNETTYEIIFGALCMGGELGRASQLRKEIQNKGLRLSLRMYLTLVQGFVDLLEEAVDKSYTYGEF</sequence>